<dbReference type="InterPro" id="IPR001296">
    <property type="entry name" value="Glyco_trans_1"/>
</dbReference>
<gene>
    <name evidence="4" type="ORF">ACFQ5M_13170</name>
</gene>
<proteinExistence type="predicted"/>
<evidence type="ECO:0000256" key="1">
    <source>
        <dbReference type="ARBA" id="ARBA00022679"/>
    </source>
</evidence>
<organism evidence="4 5">
    <name type="scientific">Agrilactobacillus yilanensis</name>
    <dbReference type="NCBI Taxonomy" id="2485997"/>
    <lineage>
        <taxon>Bacteria</taxon>
        <taxon>Bacillati</taxon>
        <taxon>Bacillota</taxon>
        <taxon>Bacilli</taxon>
        <taxon>Lactobacillales</taxon>
        <taxon>Lactobacillaceae</taxon>
        <taxon>Agrilactobacillus</taxon>
    </lineage>
</organism>
<name>A0ABW4J9H9_9LACO</name>
<dbReference type="Pfam" id="PF00534">
    <property type="entry name" value="Glycos_transf_1"/>
    <property type="match status" value="1"/>
</dbReference>
<protein>
    <submittedName>
        <fullName evidence="4">Glycosyltransferase family 4 protein</fullName>
        <ecNumber evidence="4">2.4.-.-</ecNumber>
    </submittedName>
</protein>
<dbReference type="CDD" id="cd03801">
    <property type="entry name" value="GT4_PimA-like"/>
    <property type="match status" value="1"/>
</dbReference>
<dbReference type="EMBL" id="JBHTOP010000028">
    <property type="protein sequence ID" value="MFD1673019.1"/>
    <property type="molecule type" value="Genomic_DNA"/>
</dbReference>
<dbReference type="RefSeq" id="WP_125715979.1">
    <property type="nucleotide sequence ID" value="NZ_JBHTOP010000028.1"/>
</dbReference>
<dbReference type="Proteomes" id="UP001597267">
    <property type="component" value="Unassembled WGS sequence"/>
</dbReference>
<dbReference type="EC" id="2.4.-.-" evidence="4"/>
<keyword evidence="1 4" id="KW-0808">Transferase</keyword>
<keyword evidence="4" id="KW-0328">Glycosyltransferase</keyword>
<feature type="domain" description="Glycosyl transferase family 1" evidence="2">
    <location>
        <begin position="154"/>
        <end position="310"/>
    </location>
</feature>
<reference evidence="5" key="1">
    <citation type="journal article" date="2019" name="Int. J. Syst. Evol. Microbiol.">
        <title>The Global Catalogue of Microorganisms (GCM) 10K type strain sequencing project: providing services to taxonomists for standard genome sequencing and annotation.</title>
        <authorList>
            <consortium name="The Broad Institute Genomics Platform"/>
            <consortium name="The Broad Institute Genome Sequencing Center for Infectious Disease"/>
            <person name="Wu L."/>
            <person name="Ma J."/>
        </authorList>
    </citation>
    <scope>NUCLEOTIDE SEQUENCE [LARGE SCALE GENOMIC DNA]</scope>
    <source>
        <strain evidence="5">CCM 8896</strain>
    </source>
</reference>
<dbReference type="Gene3D" id="3.40.50.2000">
    <property type="entry name" value="Glycogen Phosphorylase B"/>
    <property type="match status" value="2"/>
</dbReference>
<comment type="caution">
    <text evidence="4">The sequence shown here is derived from an EMBL/GenBank/DDBJ whole genome shotgun (WGS) entry which is preliminary data.</text>
</comment>
<dbReference type="PANTHER" id="PTHR46401:SF2">
    <property type="entry name" value="GLYCOSYLTRANSFERASE WBBK-RELATED"/>
    <property type="match status" value="1"/>
</dbReference>
<evidence type="ECO:0000313" key="5">
    <source>
        <dbReference type="Proteomes" id="UP001597267"/>
    </source>
</evidence>
<feature type="domain" description="Glycosyltransferase subfamily 4-like N-terminal" evidence="3">
    <location>
        <begin position="43"/>
        <end position="139"/>
    </location>
</feature>
<accession>A0ABW4J9H9</accession>
<evidence type="ECO:0000259" key="3">
    <source>
        <dbReference type="Pfam" id="PF13439"/>
    </source>
</evidence>
<evidence type="ECO:0000259" key="2">
    <source>
        <dbReference type="Pfam" id="PF00534"/>
    </source>
</evidence>
<sequence>MIHINMFSSADKVAGQGVGSAYLELMALLKKYESKKFEVTINRYGKADISHYHTIDPQFFLSTFQKKRGQKIGYVHFLPETLEGSLKLPKPFQKIFNKYVIAFYKRMDQIVVVNPIFIDKLVAYGIPREKVAYIPNFVSRSEFHPQSETEKLATRQTLGIAAEKFVVFGDGQVQKRKGVDDFITLAMRHPEITFVWAGGFSFGKITDGYEKYKKAIDNPPENLIFPGIVDRKKLVDYYNMSDLFLLPSYDELFPMSVLEAFSCEKPVLLRDLPLYEAIIAGYYAQGHDVDELEAQILALKADPAKLAQLSTLSKQAADKFSEGHLAEIWEDFYEKQAQHKSSKIVDDLLKN</sequence>
<dbReference type="GO" id="GO:0016757">
    <property type="term" value="F:glycosyltransferase activity"/>
    <property type="evidence" value="ECO:0007669"/>
    <property type="project" value="UniProtKB-KW"/>
</dbReference>
<dbReference type="SUPFAM" id="SSF53756">
    <property type="entry name" value="UDP-Glycosyltransferase/glycogen phosphorylase"/>
    <property type="match status" value="1"/>
</dbReference>
<dbReference type="InterPro" id="IPR028098">
    <property type="entry name" value="Glyco_trans_4-like_N"/>
</dbReference>
<dbReference type="Pfam" id="PF13439">
    <property type="entry name" value="Glyco_transf_4"/>
    <property type="match status" value="1"/>
</dbReference>
<evidence type="ECO:0000313" key="4">
    <source>
        <dbReference type="EMBL" id="MFD1673019.1"/>
    </source>
</evidence>
<dbReference type="PANTHER" id="PTHR46401">
    <property type="entry name" value="GLYCOSYLTRANSFERASE WBBK-RELATED"/>
    <property type="match status" value="1"/>
</dbReference>
<keyword evidence="5" id="KW-1185">Reference proteome</keyword>